<dbReference type="InterPro" id="IPR012677">
    <property type="entry name" value="Nucleotide-bd_a/b_plait_sf"/>
</dbReference>
<dbReference type="CDD" id="cd00590">
    <property type="entry name" value="RRM_SF"/>
    <property type="match status" value="1"/>
</dbReference>
<evidence type="ECO:0000259" key="3">
    <source>
        <dbReference type="PROSITE" id="PS50102"/>
    </source>
</evidence>
<dbReference type="GO" id="GO:0003723">
    <property type="term" value="F:RNA binding"/>
    <property type="evidence" value="ECO:0007669"/>
    <property type="project" value="UniProtKB-UniRule"/>
</dbReference>
<keyword evidence="1" id="KW-0694">RNA-binding</keyword>
<feature type="region of interest" description="Disordered" evidence="2">
    <location>
        <begin position="105"/>
        <end position="127"/>
    </location>
</feature>
<evidence type="ECO:0000313" key="4">
    <source>
        <dbReference type="EMBL" id="KAK1368813.1"/>
    </source>
</evidence>
<accession>A0AAD8HL73</accession>
<dbReference type="AlphaFoldDB" id="A0AAD8HL73"/>
<dbReference type="InterPro" id="IPR000504">
    <property type="entry name" value="RRM_dom"/>
</dbReference>
<feature type="domain" description="RRM" evidence="3">
    <location>
        <begin position="6"/>
        <end position="77"/>
    </location>
</feature>
<dbReference type="Pfam" id="PF00076">
    <property type="entry name" value="RRM_1"/>
    <property type="match status" value="1"/>
</dbReference>
<keyword evidence="5" id="KW-1185">Reference proteome</keyword>
<comment type="caution">
    <text evidence="4">The sequence shown here is derived from an EMBL/GenBank/DDBJ whole genome shotgun (WGS) entry which is preliminary data.</text>
</comment>
<name>A0AAD8HL73_9APIA</name>
<reference evidence="4" key="2">
    <citation type="submission" date="2023-05" db="EMBL/GenBank/DDBJ databases">
        <authorList>
            <person name="Schelkunov M.I."/>
        </authorList>
    </citation>
    <scope>NUCLEOTIDE SEQUENCE</scope>
    <source>
        <strain evidence="4">Hsosn_3</strain>
        <tissue evidence="4">Leaf</tissue>
    </source>
</reference>
<dbReference type="EMBL" id="JAUIZM010000008">
    <property type="protein sequence ID" value="KAK1368813.1"/>
    <property type="molecule type" value="Genomic_DNA"/>
</dbReference>
<evidence type="ECO:0000256" key="2">
    <source>
        <dbReference type="SAM" id="MobiDB-lite"/>
    </source>
</evidence>
<dbReference type="SMART" id="SM00360">
    <property type="entry name" value="RRM"/>
    <property type="match status" value="1"/>
</dbReference>
<dbReference type="Proteomes" id="UP001237642">
    <property type="component" value="Unassembled WGS sequence"/>
</dbReference>
<organism evidence="4 5">
    <name type="scientific">Heracleum sosnowskyi</name>
    <dbReference type="NCBI Taxonomy" id="360622"/>
    <lineage>
        <taxon>Eukaryota</taxon>
        <taxon>Viridiplantae</taxon>
        <taxon>Streptophyta</taxon>
        <taxon>Embryophyta</taxon>
        <taxon>Tracheophyta</taxon>
        <taxon>Spermatophyta</taxon>
        <taxon>Magnoliopsida</taxon>
        <taxon>eudicotyledons</taxon>
        <taxon>Gunneridae</taxon>
        <taxon>Pentapetalae</taxon>
        <taxon>asterids</taxon>
        <taxon>campanulids</taxon>
        <taxon>Apiales</taxon>
        <taxon>Apiaceae</taxon>
        <taxon>Apioideae</taxon>
        <taxon>apioid superclade</taxon>
        <taxon>Tordylieae</taxon>
        <taxon>Tordyliinae</taxon>
        <taxon>Heracleum</taxon>
    </lineage>
</organism>
<proteinExistence type="predicted"/>
<evidence type="ECO:0000313" key="5">
    <source>
        <dbReference type="Proteomes" id="UP001237642"/>
    </source>
</evidence>
<dbReference type="PROSITE" id="PS50102">
    <property type="entry name" value="RRM"/>
    <property type="match status" value="1"/>
</dbReference>
<reference evidence="4" key="1">
    <citation type="submission" date="2023-02" db="EMBL/GenBank/DDBJ databases">
        <title>Genome of toxic invasive species Heracleum sosnowskyi carries increased number of genes despite the absence of recent whole-genome duplications.</title>
        <authorList>
            <person name="Schelkunov M."/>
            <person name="Shtratnikova V."/>
            <person name="Makarenko M."/>
            <person name="Klepikova A."/>
            <person name="Omelchenko D."/>
            <person name="Novikova G."/>
            <person name="Obukhova E."/>
            <person name="Bogdanov V."/>
            <person name="Penin A."/>
            <person name="Logacheva M."/>
        </authorList>
    </citation>
    <scope>NUCLEOTIDE SEQUENCE</scope>
    <source>
        <strain evidence="4">Hsosn_3</strain>
        <tissue evidence="4">Leaf</tissue>
    </source>
</reference>
<sequence>MGLWCLIENLPVSTTVSRVTDSFKVFGNILHVKVSTRSSEVLAYVCFEKESSLKAALRAKNRTVFDGNIIIVDTFPSGIYDETYSLRDDLLDKIVIINGVHRRKVDGARKKRADGKGNSGEGPSDVR</sequence>
<gene>
    <name evidence="4" type="ORF">POM88_034905</name>
</gene>
<dbReference type="InterPro" id="IPR035979">
    <property type="entry name" value="RBD_domain_sf"/>
</dbReference>
<protein>
    <recommendedName>
        <fullName evidence="3">RRM domain-containing protein</fullName>
    </recommendedName>
</protein>
<dbReference type="SUPFAM" id="SSF54928">
    <property type="entry name" value="RNA-binding domain, RBD"/>
    <property type="match status" value="1"/>
</dbReference>
<evidence type="ECO:0000256" key="1">
    <source>
        <dbReference type="PROSITE-ProRule" id="PRU00176"/>
    </source>
</evidence>
<dbReference type="Gene3D" id="3.30.70.330">
    <property type="match status" value="1"/>
</dbReference>